<dbReference type="AlphaFoldDB" id="A0A449A4T9"/>
<evidence type="ECO:0000256" key="2">
    <source>
        <dbReference type="ARBA" id="ARBA00022490"/>
    </source>
</evidence>
<dbReference type="RefSeq" id="WP_129719674.1">
    <property type="nucleotide sequence ID" value="NZ_LR214951.1"/>
</dbReference>
<keyword evidence="3 10" id="KW-0444">Lipid biosynthesis</keyword>
<evidence type="ECO:0000313" key="12">
    <source>
        <dbReference type="Proteomes" id="UP000289440"/>
    </source>
</evidence>
<dbReference type="EC" id="2.3.1.274" evidence="8 10"/>
<proteinExistence type="inferred from homology"/>
<comment type="catalytic activity">
    <reaction evidence="1 10">
        <text>a fatty acyl-[ACP] + phosphate = an acyl phosphate + holo-[ACP]</text>
        <dbReference type="Rhea" id="RHEA:42292"/>
        <dbReference type="Rhea" id="RHEA-COMP:9685"/>
        <dbReference type="Rhea" id="RHEA-COMP:14125"/>
        <dbReference type="ChEBI" id="CHEBI:43474"/>
        <dbReference type="ChEBI" id="CHEBI:59918"/>
        <dbReference type="ChEBI" id="CHEBI:64479"/>
        <dbReference type="ChEBI" id="CHEBI:138651"/>
        <dbReference type="EC" id="2.3.1.274"/>
    </reaction>
</comment>
<dbReference type="Gene3D" id="3.40.718.10">
    <property type="entry name" value="Isopropylmalate Dehydrogenase"/>
    <property type="match status" value="1"/>
</dbReference>
<dbReference type="Proteomes" id="UP000289440">
    <property type="component" value="Chromosome"/>
</dbReference>
<dbReference type="GO" id="GO:0043811">
    <property type="term" value="F:phosphate:acyl-[acyl carrier protein] acyltransferase activity"/>
    <property type="evidence" value="ECO:0007669"/>
    <property type="project" value="UniProtKB-UniRule"/>
</dbReference>
<evidence type="ECO:0000256" key="10">
    <source>
        <dbReference type="HAMAP-Rule" id="MF_00019"/>
    </source>
</evidence>
<accession>A0A449A4T9</accession>
<dbReference type="HAMAP" id="MF_00019">
    <property type="entry name" value="PlsX"/>
    <property type="match status" value="1"/>
</dbReference>
<keyword evidence="6 10" id="KW-0594">Phospholipid biosynthesis</keyword>
<dbReference type="UniPathway" id="UPA00085"/>
<evidence type="ECO:0000256" key="4">
    <source>
        <dbReference type="ARBA" id="ARBA00022679"/>
    </source>
</evidence>
<evidence type="ECO:0000256" key="3">
    <source>
        <dbReference type="ARBA" id="ARBA00022516"/>
    </source>
</evidence>
<keyword evidence="7 10" id="KW-1208">Phospholipid metabolism</keyword>
<sequence length="333" mass="37496">MKKIAFDVMQNDNGPEAGIKAALDFVNNNSNYHVFLVGDETEIAKFLVEKHSQISIVHEPNVVPKTNLNLRKILREKTSMSKTLELLLEKKVDAVLSSGDSAAYLALATMKLKRLKNVDRPAFMPMIPKMINDEFFLLLDAGANLETKAEYLEQWAIIATIFSQNLFNKSKAICRLINIGTEDDKGFEYHQKANILLKNNPRINYQGFIETRNIFNVDSDIVLADGYTGNITLKTLEGSVLNLSKFIKAKITKTFWRKIFAIGLKKAFSEVKEKFDYRNVGAAWVIGVNGIVIKSHGSSDIKAYKGAFSQIKIAIESQILTKVKQEIEKISEK</sequence>
<evidence type="ECO:0000256" key="5">
    <source>
        <dbReference type="ARBA" id="ARBA00023098"/>
    </source>
</evidence>
<comment type="subunit">
    <text evidence="9 10">Homodimer. Probably interacts with PlsY.</text>
</comment>
<evidence type="ECO:0000256" key="7">
    <source>
        <dbReference type="ARBA" id="ARBA00023264"/>
    </source>
</evidence>
<name>A0A449A4T9_9BACT</name>
<keyword evidence="4 10" id="KW-0808">Transferase</keyword>
<dbReference type="InterPro" id="IPR012281">
    <property type="entry name" value="Phospholipid_synth_PlsX-like"/>
</dbReference>
<comment type="similarity">
    <text evidence="10">Belongs to the PlsX family.</text>
</comment>
<reference evidence="11 12" key="1">
    <citation type="submission" date="2019-01" db="EMBL/GenBank/DDBJ databases">
        <authorList>
            <consortium name="Pathogen Informatics"/>
        </authorList>
    </citation>
    <scope>NUCLEOTIDE SEQUENCE [LARGE SCALE GENOMIC DNA]</scope>
    <source>
        <strain evidence="11 12">NCTC10166</strain>
    </source>
</reference>
<evidence type="ECO:0000256" key="1">
    <source>
        <dbReference type="ARBA" id="ARBA00001232"/>
    </source>
</evidence>
<dbReference type="InterPro" id="IPR003664">
    <property type="entry name" value="FA_synthesis"/>
</dbReference>
<dbReference type="PANTHER" id="PTHR30100:SF1">
    <property type="entry name" value="PHOSPHATE ACYLTRANSFERASE"/>
    <property type="match status" value="1"/>
</dbReference>
<organism evidence="11 12">
    <name type="scientific">Mesomycoplasma neurolyticum</name>
    <dbReference type="NCBI Taxonomy" id="2120"/>
    <lineage>
        <taxon>Bacteria</taxon>
        <taxon>Bacillati</taxon>
        <taxon>Mycoplasmatota</taxon>
        <taxon>Mycoplasmoidales</taxon>
        <taxon>Metamycoplasmataceae</taxon>
        <taxon>Mesomycoplasma</taxon>
    </lineage>
</organism>
<evidence type="ECO:0000256" key="9">
    <source>
        <dbReference type="ARBA" id="ARBA00046608"/>
    </source>
</evidence>
<gene>
    <name evidence="10 11" type="primary">plsX</name>
    <name evidence="11" type="ORF">NCTC10166_00230</name>
</gene>
<keyword evidence="5 10" id="KW-0443">Lipid metabolism</keyword>
<comment type="function">
    <text evidence="10">Catalyzes the reversible formation of acyl-phosphate (acyl-PO(4)) from acyl-[acyl-carrier-protein] (acyl-ACP). This enzyme utilizes acyl-ACP as fatty acyl donor, but not acyl-CoA.</text>
</comment>
<keyword evidence="2 10" id="KW-0963">Cytoplasm</keyword>
<evidence type="ECO:0000256" key="8">
    <source>
        <dbReference type="ARBA" id="ARBA00024069"/>
    </source>
</evidence>
<dbReference type="SUPFAM" id="SSF53659">
    <property type="entry name" value="Isocitrate/Isopropylmalate dehydrogenase-like"/>
    <property type="match status" value="1"/>
</dbReference>
<keyword evidence="11" id="KW-0012">Acyltransferase</keyword>
<dbReference type="EMBL" id="LR214951">
    <property type="protein sequence ID" value="VEU59271.1"/>
    <property type="molecule type" value="Genomic_DNA"/>
</dbReference>
<keyword evidence="12" id="KW-1185">Reference proteome</keyword>
<protein>
    <recommendedName>
        <fullName evidence="8 10">Phosphate acyltransferase</fullName>
        <ecNumber evidence="8 10">2.3.1.274</ecNumber>
    </recommendedName>
    <alternativeName>
        <fullName evidence="10">Acyl-ACP phosphotransacylase</fullName>
    </alternativeName>
    <alternativeName>
        <fullName evidence="10">Acyl-[acyl-carrier-protein]--phosphate acyltransferase</fullName>
    </alternativeName>
    <alternativeName>
        <fullName evidence="10">Phosphate-acyl-ACP acyltransferase</fullName>
    </alternativeName>
</protein>
<comment type="pathway">
    <text evidence="10">Lipid metabolism; phospholipid metabolism.</text>
</comment>
<dbReference type="GO" id="GO:0006633">
    <property type="term" value="P:fatty acid biosynthetic process"/>
    <property type="evidence" value="ECO:0007669"/>
    <property type="project" value="UniProtKB-UniRule"/>
</dbReference>
<dbReference type="NCBIfam" id="TIGR00182">
    <property type="entry name" value="plsX"/>
    <property type="match status" value="1"/>
</dbReference>
<dbReference type="KEGG" id="mnu:NCTC10166_00230"/>
<comment type="subcellular location">
    <subcellularLocation>
        <location evidence="10">Cytoplasm</location>
    </subcellularLocation>
    <text evidence="10">Associated with the membrane possibly through PlsY.</text>
</comment>
<dbReference type="OrthoDB" id="9806408at2"/>
<evidence type="ECO:0000256" key="6">
    <source>
        <dbReference type="ARBA" id="ARBA00023209"/>
    </source>
</evidence>
<evidence type="ECO:0000313" key="11">
    <source>
        <dbReference type="EMBL" id="VEU59271.1"/>
    </source>
</evidence>
<dbReference type="Pfam" id="PF02504">
    <property type="entry name" value="FA_synthesis"/>
    <property type="match status" value="1"/>
</dbReference>
<dbReference type="PIRSF" id="PIRSF002465">
    <property type="entry name" value="Phsphlp_syn_PlsX"/>
    <property type="match status" value="1"/>
</dbReference>
<dbReference type="GO" id="GO:0005737">
    <property type="term" value="C:cytoplasm"/>
    <property type="evidence" value="ECO:0007669"/>
    <property type="project" value="UniProtKB-SubCell"/>
</dbReference>
<dbReference type="GO" id="GO:0008654">
    <property type="term" value="P:phospholipid biosynthetic process"/>
    <property type="evidence" value="ECO:0007669"/>
    <property type="project" value="UniProtKB-KW"/>
</dbReference>
<dbReference type="PANTHER" id="PTHR30100">
    <property type="entry name" value="FATTY ACID/PHOSPHOLIPID SYNTHESIS PROTEIN PLSX"/>
    <property type="match status" value="1"/>
</dbReference>